<dbReference type="InterPro" id="IPR003173">
    <property type="entry name" value="PC4_C"/>
</dbReference>
<feature type="domain" description="Transcriptional coactivator p15 (PC4) C-terminal" evidence="8">
    <location>
        <begin position="60"/>
        <end position="112"/>
    </location>
</feature>
<evidence type="ECO:0000256" key="2">
    <source>
        <dbReference type="ARBA" id="ARBA00009001"/>
    </source>
</evidence>
<gene>
    <name evidence="9" type="ORF">DEA37_0010318</name>
</gene>
<dbReference type="Proteomes" id="UP000324629">
    <property type="component" value="Unassembled WGS sequence"/>
</dbReference>
<dbReference type="Pfam" id="PF02229">
    <property type="entry name" value="PC4"/>
    <property type="match status" value="1"/>
</dbReference>
<evidence type="ECO:0000256" key="6">
    <source>
        <dbReference type="ARBA" id="ARBA00023242"/>
    </source>
</evidence>
<evidence type="ECO:0000256" key="1">
    <source>
        <dbReference type="ARBA" id="ARBA00004123"/>
    </source>
</evidence>
<dbReference type="InterPro" id="IPR045125">
    <property type="entry name" value="Sub1/Tcp4-like"/>
</dbReference>
<evidence type="ECO:0000256" key="3">
    <source>
        <dbReference type="ARBA" id="ARBA00023015"/>
    </source>
</evidence>
<dbReference type="InterPro" id="IPR009044">
    <property type="entry name" value="ssDNA-bd_transcriptional_reg"/>
</dbReference>
<evidence type="ECO:0000259" key="8">
    <source>
        <dbReference type="Pfam" id="PF02229"/>
    </source>
</evidence>
<keyword evidence="3" id="KW-0805">Transcription regulation</keyword>
<reference evidence="9 10" key="1">
    <citation type="journal article" date="2019" name="Gigascience">
        <title>Whole-genome sequence of the oriental lung fluke Paragonimus westermani.</title>
        <authorList>
            <person name="Oey H."/>
            <person name="Zakrzewski M."/>
            <person name="Narain K."/>
            <person name="Devi K.R."/>
            <person name="Agatsuma T."/>
            <person name="Nawaratna S."/>
            <person name="Gobert G.N."/>
            <person name="Jones M.K."/>
            <person name="Ragan M.A."/>
            <person name="McManus D.P."/>
            <person name="Krause L."/>
        </authorList>
    </citation>
    <scope>NUCLEOTIDE SEQUENCE [LARGE SCALE GENOMIC DNA]</scope>
    <source>
        <strain evidence="9 10">IND2009</strain>
    </source>
</reference>
<accession>A0A5J4NCH8</accession>
<dbReference type="GO" id="GO:0005634">
    <property type="term" value="C:nucleus"/>
    <property type="evidence" value="ECO:0007669"/>
    <property type="project" value="UniProtKB-SubCell"/>
</dbReference>
<evidence type="ECO:0000256" key="7">
    <source>
        <dbReference type="SAM" id="MobiDB-lite"/>
    </source>
</evidence>
<protein>
    <recommendedName>
        <fullName evidence="8">Transcriptional coactivator p15 (PC4) C-terminal domain-containing protein</fullName>
    </recommendedName>
</protein>
<keyword evidence="6" id="KW-0539">Nucleus</keyword>
<evidence type="ECO:0000256" key="5">
    <source>
        <dbReference type="ARBA" id="ARBA00023163"/>
    </source>
</evidence>
<proteinExistence type="inferred from homology"/>
<evidence type="ECO:0000313" key="10">
    <source>
        <dbReference type="Proteomes" id="UP000324629"/>
    </source>
</evidence>
<dbReference type="GO" id="GO:0003677">
    <property type="term" value="F:DNA binding"/>
    <property type="evidence" value="ECO:0007669"/>
    <property type="project" value="UniProtKB-KW"/>
</dbReference>
<dbReference type="GO" id="GO:0003713">
    <property type="term" value="F:transcription coactivator activity"/>
    <property type="evidence" value="ECO:0007669"/>
    <property type="project" value="InterPro"/>
</dbReference>
<comment type="similarity">
    <text evidence="2">Belongs to the transcriptional coactivator PC4 family.</text>
</comment>
<keyword evidence="10" id="KW-1185">Reference proteome</keyword>
<evidence type="ECO:0000313" key="9">
    <source>
        <dbReference type="EMBL" id="KAA3673110.1"/>
    </source>
</evidence>
<dbReference type="PANTHER" id="PTHR13215">
    <property type="entry name" value="RNA POLYMERASE II TRANSCRIPTIONAL COACTIVATOR"/>
    <property type="match status" value="1"/>
</dbReference>
<feature type="compositionally biased region" description="Polar residues" evidence="7">
    <location>
        <begin position="40"/>
        <end position="53"/>
    </location>
</feature>
<dbReference type="AlphaFoldDB" id="A0A5J4NCH8"/>
<comment type="caution">
    <text evidence="9">The sequence shown here is derived from an EMBL/GenBank/DDBJ whole genome shotgun (WGS) entry which is preliminary data.</text>
</comment>
<dbReference type="SUPFAM" id="SSF54447">
    <property type="entry name" value="ssDNA-binding transcriptional regulator domain"/>
    <property type="match status" value="1"/>
</dbReference>
<sequence length="125" mass="14130">MSAKKHNSKIKDVSSDDSLSDLEDSPPPKKKSNASKSNETPKQSSSANRTTNADGDRMIDLTGKKFVCVRQFKGRVFVDIREYYEDKATSELKPGKKGVSLNVEQWDQLKEAMNELDRDIVNIHR</sequence>
<keyword evidence="5" id="KW-0804">Transcription</keyword>
<dbReference type="Gene3D" id="2.30.31.10">
    <property type="entry name" value="Transcriptional Coactivator Pc4, Chain A"/>
    <property type="match status" value="1"/>
</dbReference>
<evidence type="ECO:0000256" key="4">
    <source>
        <dbReference type="ARBA" id="ARBA00023125"/>
    </source>
</evidence>
<comment type="subcellular location">
    <subcellularLocation>
        <location evidence="1">Nucleus</location>
    </subcellularLocation>
</comment>
<name>A0A5J4NCH8_9TREM</name>
<keyword evidence="4" id="KW-0238">DNA-binding</keyword>
<organism evidence="9 10">
    <name type="scientific">Paragonimus westermani</name>
    <dbReference type="NCBI Taxonomy" id="34504"/>
    <lineage>
        <taxon>Eukaryota</taxon>
        <taxon>Metazoa</taxon>
        <taxon>Spiralia</taxon>
        <taxon>Lophotrochozoa</taxon>
        <taxon>Platyhelminthes</taxon>
        <taxon>Trematoda</taxon>
        <taxon>Digenea</taxon>
        <taxon>Plagiorchiida</taxon>
        <taxon>Troglotremata</taxon>
        <taxon>Troglotrematidae</taxon>
        <taxon>Paragonimus</taxon>
    </lineage>
</organism>
<feature type="region of interest" description="Disordered" evidence="7">
    <location>
        <begin position="1"/>
        <end position="56"/>
    </location>
</feature>
<dbReference type="EMBL" id="QNGE01004218">
    <property type="protein sequence ID" value="KAA3673110.1"/>
    <property type="molecule type" value="Genomic_DNA"/>
</dbReference>
<dbReference type="GO" id="GO:0060261">
    <property type="term" value="P:positive regulation of transcription initiation by RNA polymerase II"/>
    <property type="evidence" value="ECO:0007669"/>
    <property type="project" value="InterPro"/>
</dbReference>